<reference evidence="3 4" key="1">
    <citation type="journal article" date="2021" name="Sci. Rep.">
        <title>The genome of the diatom Chaetoceros tenuissimus carries an ancient integrated fragment of an extant virus.</title>
        <authorList>
            <person name="Hongo Y."/>
            <person name="Kimura K."/>
            <person name="Takaki Y."/>
            <person name="Yoshida Y."/>
            <person name="Baba S."/>
            <person name="Kobayashi G."/>
            <person name="Nagasaki K."/>
            <person name="Hano T."/>
            <person name="Tomaru Y."/>
        </authorList>
    </citation>
    <scope>NUCLEOTIDE SEQUENCE [LARGE SCALE GENOMIC DNA]</scope>
    <source>
        <strain evidence="3 4">NIES-3715</strain>
    </source>
</reference>
<sequence>MSDLFKYVFIPAAESEPITVQTASKAGGLSDDALAKNAKQYFFEQSGGSAKAEALAKASPEEKKQIAQNIREQYASSPAAKQLNEMNDDAIINLIQSTQNSATCEITCLTVPTPLNGHMAVSMYGDDNARNKDYALNTRATNLMKACGHGLPADASNEDGKPSGIYGDVFVGRCHDNELEDIWERVDMLPEDVEGDLSKVEWCRTARRKGGGGGHGGAAANLSNTLQNMSKGSGGNSNAIAAGGNPGDQEENGYKWSQTDDEVELRFSVAPGTKAKYVKVKFGFKTLKVSVAGQTLCDGDTWGKVSVDESTFTIQDDPDSNGRELCITLAKKDEGETWNFAVMNK</sequence>
<evidence type="ECO:0000313" key="3">
    <source>
        <dbReference type="EMBL" id="GFH46831.1"/>
    </source>
</evidence>
<dbReference type="InterPro" id="IPR037898">
    <property type="entry name" value="NudC_fam"/>
</dbReference>
<dbReference type="GO" id="GO:0006457">
    <property type="term" value="P:protein folding"/>
    <property type="evidence" value="ECO:0007669"/>
    <property type="project" value="TreeGrafter"/>
</dbReference>
<dbReference type="EMBL" id="BLLK01000022">
    <property type="protein sequence ID" value="GFH46831.1"/>
    <property type="molecule type" value="Genomic_DNA"/>
</dbReference>
<dbReference type="Proteomes" id="UP001054902">
    <property type="component" value="Unassembled WGS sequence"/>
</dbReference>
<keyword evidence="4" id="KW-1185">Reference proteome</keyword>
<dbReference type="AlphaFoldDB" id="A0AAD3H1H3"/>
<evidence type="ECO:0000256" key="1">
    <source>
        <dbReference type="SAM" id="MobiDB-lite"/>
    </source>
</evidence>
<dbReference type="InterPro" id="IPR007052">
    <property type="entry name" value="CS_dom"/>
</dbReference>
<protein>
    <recommendedName>
        <fullName evidence="2">CS domain-containing protein</fullName>
    </recommendedName>
</protein>
<gene>
    <name evidence="3" type="ORF">CTEN210_03305</name>
</gene>
<dbReference type="Pfam" id="PF04969">
    <property type="entry name" value="CS"/>
    <property type="match status" value="1"/>
</dbReference>
<dbReference type="GO" id="GO:0051082">
    <property type="term" value="F:unfolded protein binding"/>
    <property type="evidence" value="ECO:0007669"/>
    <property type="project" value="TreeGrafter"/>
</dbReference>
<comment type="caution">
    <text evidence="3">The sequence shown here is derived from an EMBL/GenBank/DDBJ whole genome shotgun (WGS) entry which is preliminary data.</text>
</comment>
<dbReference type="GO" id="GO:0005737">
    <property type="term" value="C:cytoplasm"/>
    <property type="evidence" value="ECO:0007669"/>
    <property type="project" value="TreeGrafter"/>
</dbReference>
<evidence type="ECO:0000259" key="2">
    <source>
        <dbReference type="PROSITE" id="PS51203"/>
    </source>
</evidence>
<name>A0AAD3H1H3_9STRA</name>
<organism evidence="3 4">
    <name type="scientific">Chaetoceros tenuissimus</name>
    <dbReference type="NCBI Taxonomy" id="426638"/>
    <lineage>
        <taxon>Eukaryota</taxon>
        <taxon>Sar</taxon>
        <taxon>Stramenopiles</taxon>
        <taxon>Ochrophyta</taxon>
        <taxon>Bacillariophyta</taxon>
        <taxon>Coscinodiscophyceae</taxon>
        <taxon>Chaetocerotophycidae</taxon>
        <taxon>Chaetocerotales</taxon>
        <taxon>Chaetocerotaceae</taxon>
        <taxon>Chaetoceros</taxon>
    </lineage>
</organism>
<accession>A0AAD3H1H3</accession>
<dbReference type="InterPro" id="IPR008978">
    <property type="entry name" value="HSP20-like_chaperone"/>
</dbReference>
<dbReference type="PANTHER" id="PTHR12356">
    <property type="entry name" value="NUCLEAR MOVEMENT PROTEIN NUDC"/>
    <property type="match status" value="1"/>
</dbReference>
<dbReference type="SUPFAM" id="SSF49764">
    <property type="entry name" value="HSP20-like chaperones"/>
    <property type="match status" value="1"/>
</dbReference>
<evidence type="ECO:0000313" key="4">
    <source>
        <dbReference type="Proteomes" id="UP001054902"/>
    </source>
</evidence>
<dbReference type="Gene3D" id="2.60.40.790">
    <property type="match status" value="1"/>
</dbReference>
<dbReference type="PROSITE" id="PS51203">
    <property type="entry name" value="CS"/>
    <property type="match status" value="1"/>
</dbReference>
<feature type="region of interest" description="Disordered" evidence="1">
    <location>
        <begin position="230"/>
        <end position="252"/>
    </location>
</feature>
<feature type="domain" description="CS" evidence="2">
    <location>
        <begin position="249"/>
        <end position="342"/>
    </location>
</feature>
<proteinExistence type="predicted"/>
<dbReference type="CDD" id="cd06467">
    <property type="entry name" value="p23_NUDC_like"/>
    <property type="match status" value="1"/>
</dbReference>